<dbReference type="AlphaFoldDB" id="A0A1A9I1W0"/>
<proteinExistence type="predicted"/>
<accession>A0A1A9I1W0</accession>
<dbReference type="EMBL" id="CP015772">
    <property type="protein sequence ID" value="ANH81647.1"/>
    <property type="molecule type" value="Genomic_DNA"/>
</dbReference>
<sequence length="109" mass="12572">MANNFPASGALPTNVLQVVTISGPKLYRKHLLLFKSSDQRKYLFFTHGIACKYQNNQDNNDEFEHAIKVRKINDTCLKIRPVKNLHSCSGHTNFNLIPKYRITIKKKVK</sequence>
<dbReference type="STRING" id="1176587.A8C56_12245"/>
<evidence type="ECO:0000313" key="1">
    <source>
        <dbReference type="EMBL" id="ANH81647.1"/>
    </source>
</evidence>
<gene>
    <name evidence="1" type="ORF">A8C56_12245</name>
</gene>
<dbReference type="Proteomes" id="UP000077667">
    <property type="component" value="Chromosome"/>
</dbReference>
<organism evidence="1 2">
    <name type="scientific">Niabella ginsenosidivorans</name>
    <dbReference type="NCBI Taxonomy" id="1176587"/>
    <lineage>
        <taxon>Bacteria</taxon>
        <taxon>Pseudomonadati</taxon>
        <taxon>Bacteroidota</taxon>
        <taxon>Chitinophagia</taxon>
        <taxon>Chitinophagales</taxon>
        <taxon>Chitinophagaceae</taxon>
        <taxon>Niabella</taxon>
    </lineage>
</organism>
<protein>
    <submittedName>
        <fullName evidence="1">Uncharacterized protein</fullName>
    </submittedName>
</protein>
<reference evidence="1 2" key="1">
    <citation type="submission" date="2016-05" db="EMBL/GenBank/DDBJ databases">
        <title>Niabella ginsenosidivorans BS26 whole genome sequencing.</title>
        <authorList>
            <person name="Im W.T."/>
            <person name="Siddiqi M.Z."/>
        </authorList>
    </citation>
    <scope>NUCLEOTIDE SEQUENCE [LARGE SCALE GENOMIC DNA]</scope>
    <source>
        <strain evidence="1 2">BS26</strain>
    </source>
</reference>
<keyword evidence="2" id="KW-1185">Reference proteome</keyword>
<dbReference type="KEGG" id="nia:A8C56_12245"/>
<name>A0A1A9I1W0_9BACT</name>
<evidence type="ECO:0000313" key="2">
    <source>
        <dbReference type="Proteomes" id="UP000077667"/>
    </source>
</evidence>